<evidence type="ECO:0000313" key="2">
    <source>
        <dbReference type="Proteomes" id="UP001430306"/>
    </source>
</evidence>
<gene>
    <name evidence="1" type="ORF">LOC71_22290</name>
</gene>
<accession>A0ABS8NN70</accession>
<evidence type="ECO:0000313" key="1">
    <source>
        <dbReference type="EMBL" id="MCC9645016.1"/>
    </source>
</evidence>
<comment type="caution">
    <text evidence="1">The sequence shown here is derived from an EMBL/GenBank/DDBJ whole genome shotgun (WGS) entry which is preliminary data.</text>
</comment>
<protein>
    <recommendedName>
        <fullName evidence="3">Major tail protein</fullName>
    </recommendedName>
</protein>
<evidence type="ECO:0008006" key="3">
    <source>
        <dbReference type="Google" id="ProtNLM"/>
    </source>
</evidence>
<name>A0ABS8NN70_9BACT</name>
<sequence length="298" mass="31813">MASDLNNNLPNGLYQGGSLGIFNGIRIKEQRGRSGVETTSGTGTAQRTWLVSNTENPQAAKAALIDGPVLINEFDGKFIESLEWDTGLSSDSWEFTAHYSAAVPNLGSYTVSIDTTGGTILQTTSYEQTRFAIAGKQAPDFKKAIDVQDGAPQGVQRIIPTLKINVRAKIPTEFIYSPMRYAKLIARLTGTTNVAPMFDDEFAPGELLFAGASGDVVAEDPQLSFTFLASENATDLSIGGISGITKPGHAYAWALFDTDKDSTTGLLVSKPRAIYVDKIYGGADHDLLKIGHAPTVSA</sequence>
<proteinExistence type="predicted"/>
<organism evidence="1 2">
    <name type="scientific">Rhodopirellula halodulae</name>
    <dbReference type="NCBI Taxonomy" id="2894198"/>
    <lineage>
        <taxon>Bacteria</taxon>
        <taxon>Pseudomonadati</taxon>
        <taxon>Planctomycetota</taxon>
        <taxon>Planctomycetia</taxon>
        <taxon>Pirellulales</taxon>
        <taxon>Pirellulaceae</taxon>
        <taxon>Rhodopirellula</taxon>
    </lineage>
</organism>
<reference evidence="1" key="1">
    <citation type="submission" date="2021-11" db="EMBL/GenBank/DDBJ databases">
        <title>Genome sequence.</title>
        <authorList>
            <person name="Sun Q."/>
        </authorList>
    </citation>
    <scope>NUCLEOTIDE SEQUENCE</scope>
    <source>
        <strain evidence="1">JC740</strain>
    </source>
</reference>
<dbReference type="RefSeq" id="WP_230276671.1">
    <property type="nucleotide sequence ID" value="NZ_JAJKFW010000062.1"/>
</dbReference>
<dbReference type="EMBL" id="JAJKFW010000062">
    <property type="protein sequence ID" value="MCC9645016.1"/>
    <property type="molecule type" value="Genomic_DNA"/>
</dbReference>
<keyword evidence="2" id="KW-1185">Reference proteome</keyword>
<dbReference type="Proteomes" id="UP001430306">
    <property type="component" value="Unassembled WGS sequence"/>
</dbReference>